<feature type="active site" description="Proton acceptor" evidence="5">
    <location>
        <position position="78"/>
    </location>
</feature>
<dbReference type="GO" id="GO:0016740">
    <property type="term" value="F:transferase activity"/>
    <property type="evidence" value="ECO:0007669"/>
    <property type="project" value="UniProtKB-KW"/>
</dbReference>
<dbReference type="HAMAP" id="MF_01139">
    <property type="entry name" value="ISPT"/>
    <property type="match status" value="1"/>
</dbReference>
<evidence type="ECO:0000313" key="7">
    <source>
        <dbReference type="Proteomes" id="UP001165590"/>
    </source>
</evidence>
<comment type="similarity">
    <text evidence="4">Belongs to the UPP synthase family. Z-FPP synthase subfamily.</text>
</comment>
<feature type="binding site" evidence="5">
    <location>
        <begin position="31"/>
        <end position="34"/>
    </location>
    <ligand>
        <name>substrate</name>
    </ligand>
</feature>
<dbReference type="EMBL" id="JAIFZO010000002">
    <property type="protein sequence ID" value="MCX4237851.1"/>
    <property type="molecule type" value="Genomic_DNA"/>
</dbReference>
<accession>A0ABT3VDF7</accession>
<evidence type="ECO:0000256" key="1">
    <source>
        <dbReference type="ARBA" id="ARBA00022679"/>
    </source>
</evidence>
<dbReference type="InterPro" id="IPR018520">
    <property type="entry name" value="UPP_synth-like_CS"/>
</dbReference>
<feature type="binding site" evidence="5">
    <location>
        <position position="196"/>
    </location>
    <ligand>
        <name>substrate</name>
    </ligand>
</feature>
<comment type="cofactor">
    <cofactor evidence="5">
        <name>Mg(2+)</name>
        <dbReference type="ChEBI" id="CHEBI:18420"/>
    </cofactor>
    <text evidence="5">Binds 2 magnesium ions per subunit.</text>
</comment>
<dbReference type="InterPro" id="IPR036424">
    <property type="entry name" value="UPP_synth-like_sf"/>
</dbReference>
<evidence type="ECO:0000256" key="3">
    <source>
        <dbReference type="ARBA" id="ARBA00022842"/>
    </source>
</evidence>
<dbReference type="InterPro" id="IPR001441">
    <property type="entry name" value="UPP_synth-like"/>
</dbReference>
<name>A0ABT3VDF7_9ACTN</name>
<reference evidence="6" key="1">
    <citation type="journal article" date="2022" name="bioRxiv">
        <title>Discovery and biosynthetic assessment of Streptomyces ortus sp nov. isolated from a deep-sea sponge.</title>
        <authorList>
            <person name="Williams S.E."/>
        </authorList>
    </citation>
    <scope>NUCLEOTIDE SEQUENCE</scope>
    <source>
        <strain evidence="6">A15ISP2-DRY2</strain>
    </source>
</reference>
<feature type="binding site" evidence="5">
    <location>
        <position position="47"/>
    </location>
    <ligand>
        <name>substrate</name>
    </ligand>
</feature>
<feature type="binding site" evidence="5">
    <location>
        <position position="215"/>
    </location>
    <ligand>
        <name>Mg(2+)</name>
        <dbReference type="ChEBI" id="CHEBI:18420"/>
    </ligand>
</feature>
<comment type="subunit">
    <text evidence="5">Homodimer.</text>
</comment>
<dbReference type="SUPFAM" id="SSF64005">
    <property type="entry name" value="Undecaprenyl diphosphate synthase"/>
    <property type="match status" value="1"/>
</dbReference>
<gene>
    <name evidence="6" type="primary">uppS</name>
    <name evidence="6" type="ORF">K3769_34805</name>
</gene>
<dbReference type="Proteomes" id="UP001165590">
    <property type="component" value="Unassembled WGS sequence"/>
</dbReference>
<keyword evidence="2 5" id="KW-0479">Metal-binding</keyword>
<evidence type="ECO:0000256" key="2">
    <source>
        <dbReference type="ARBA" id="ARBA00022723"/>
    </source>
</evidence>
<evidence type="ECO:0000256" key="5">
    <source>
        <dbReference type="HAMAP-Rule" id="MF_01139"/>
    </source>
</evidence>
<proteinExistence type="inferred from homology"/>
<dbReference type="Pfam" id="PF01255">
    <property type="entry name" value="Prenyltransf"/>
    <property type="match status" value="1"/>
</dbReference>
<feature type="binding site" evidence="5">
    <location>
        <position position="81"/>
    </location>
    <ligand>
        <name>substrate</name>
    </ligand>
</feature>
<feature type="binding site" evidence="5">
    <location>
        <position position="30"/>
    </location>
    <ligand>
        <name>Mg(2+)</name>
        <dbReference type="ChEBI" id="CHEBI:18420"/>
    </ligand>
</feature>
<feature type="binding site" evidence="5">
    <location>
        <begin position="202"/>
        <end position="204"/>
    </location>
    <ligand>
        <name>substrate</name>
    </ligand>
</feature>
<dbReference type="CDD" id="cd00475">
    <property type="entry name" value="Cis_IPPS"/>
    <property type="match status" value="1"/>
</dbReference>
<dbReference type="PROSITE" id="PS01066">
    <property type="entry name" value="UPP_SYNTHASE"/>
    <property type="match status" value="1"/>
</dbReference>
<organism evidence="6 7">
    <name type="scientific">Streptomyces ortus</name>
    <dbReference type="NCBI Taxonomy" id="2867268"/>
    <lineage>
        <taxon>Bacteria</taxon>
        <taxon>Bacillati</taxon>
        <taxon>Actinomycetota</taxon>
        <taxon>Actinomycetes</taxon>
        <taxon>Kitasatosporales</taxon>
        <taxon>Streptomycetaceae</taxon>
        <taxon>Streptomyces</taxon>
    </lineage>
</organism>
<keyword evidence="7" id="KW-1185">Reference proteome</keyword>
<feature type="active site" evidence="5">
    <location>
        <position position="30"/>
    </location>
</feature>
<protein>
    <recommendedName>
        <fullName evidence="5">Isoprenyl transferase</fullName>
        <ecNumber evidence="5">2.5.1.-</ecNumber>
    </recommendedName>
</protein>
<dbReference type="EC" id="2.5.1.-" evidence="5"/>
<keyword evidence="1 5" id="KW-0808">Transferase</keyword>
<comment type="caution">
    <text evidence="6">The sequence shown here is derived from an EMBL/GenBank/DDBJ whole genome shotgun (WGS) entry which is preliminary data.</text>
</comment>
<dbReference type="Gene3D" id="3.40.1180.10">
    <property type="entry name" value="Decaprenyl diphosphate synthase-like"/>
    <property type="match status" value="1"/>
</dbReference>
<comment type="caution">
    <text evidence="5">Lacks conserved residue(s) required for the propagation of feature annotation.</text>
</comment>
<dbReference type="PANTHER" id="PTHR10291:SF43">
    <property type="entry name" value="DEHYDRODOLICHYL DIPHOSPHATE SYNTHASE COMPLEX SUBUNIT DHDDS"/>
    <property type="match status" value="1"/>
</dbReference>
<feature type="binding site" evidence="5">
    <location>
        <position position="35"/>
    </location>
    <ligand>
        <name>substrate</name>
    </ligand>
</feature>
<sequence>MTQENLEGVGVDNTTSQVRAVPQHIAFILDGNRRWARGHYLSVDEGHRAGILKVFDVLAWCEDAGVEVVTMWLLAMRNLKRSDDELAGLFRVYEEVAERLADGPWRVRAMGALDLLPKSVTEAFRRAEESTRHSEGLQANIALAYDGRAEIVRAVRCLCDGLANAPEPGSSSVISEEAIGQYLFTAGQPDPDLVVRTSGEKRLSGFLTWQTAQSELYFCADLWPDFTREHLTRALDHYARRDRRFGL</sequence>
<dbReference type="PANTHER" id="PTHR10291">
    <property type="entry name" value="DEHYDRODOLICHYL DIPHOSPHATE SYNTHASE FAMILY MEMBER"/>
    <property type="match status" value="1"/>
</dbReference>
<dbReference type="RefSeq" id="WP_265647701.1">
    <property type="nucleotide sequence ID" value="NZ_JAIFZO010000002.1"/>
</dbReference>
<evidence type="ECO:0000313" key="6">
    <source>
        <dbReference type="EMBL" id="MCX4237851.1"/>
    </source>
</evidence>
<evidence type="ECO:0000256" key="4">
    <source>
        <dbReference type="ARBA" id="ARBA00038453"/>
    </source>
</evidence>
<dbReference type="NCBIfam" id="TIGR00055">
    <property type="entry name" value="uppS"/>
    <property type="match status" value="1"/>
</dbReference>
<keyword evidence="3 5" id="KW-0460">Magnesium</keyword>
<comment type="function">
    <text evidence="5">Catalyzes the condensation of isopentenyl diphosphate (IPP) with allylic pyrophosphates generating different type of terpenoids.</text>
</comment>